<name>A0ABQ8U7V2_9EUKA</name>
<sequence length="263" mass="28642">MDSNKEFFETASWPKSPRHGGRGPQTRFEKDRSGFNLRFSISLFFERVNFPAAFDRRFINFLGMGITYHFSPYSFTRSPSHSRFIYSFSHPGDFQASTHSVHFRHSSILISPPPLGTGVSLTTPNHLAISQLHISPPSIWIGASFSECTFLISPPTRAQGPPTLVAHHPVLTVQVPQAQAPTTQAQAPTTQAQAPTTQAQAPRAPTTQAPRAPTTQAPRAPTTQAPRAPTTQAPRAPTTQAPRAPTAQAPRAPTTQAPRAPTR</sequence>
<gene>
    <name evidence="2" type="ORF">PAPYR_9689</name>
</gene>
<protein>
    <submittedName>
        <fullName evidence="2">Uncharacterized protein</fullName>
    </submittedName>
</protein>
<keyword evidence="3" id="KW-1185">Reference proteome</keyword>
<feature type="region of interest" description="Disordered" evidence="1">
    <location>
        <begin position="178"/>
        <end position="263"/>
    </location>
</feature>
<dbReference type="Proteomes" id="UP001141327">
    <property type="component" value="Unassembled WGS sequence"/>
</dbReference>
<comment type="caution">
    <text evidence="2">The sequence shown here is derived from an EMBL/GenBank/DDBJ whole genome shotgun (WGS) entry which is preliminary data.</text>
</comment>
<feature type="region of interest" description="Disordered" evidence="1">
    <location>
        <begin position="1"/>
        <end position="29"/>
    </location>
</feature>
<evidence type="ECO:0000313" key="2">
    <source>
        <dbReference type="EMBL" id="KAJ4455399.1"/>
    </source>
</evidence>
<accession>A0ABQ8U7V2</accession>
<evidence type="ECO:0000256" key="1">
    <source>
        <dbReference type="SAM" id="MobiDB-lite"/>
    </source>
</evidence>
<proteinExistence type="predicted"/>
<evidence type="ECO:0000313" key="3">
    <source>
        <dbReference type="Proteomes" id="UP001141327"/>
    </source>
</evidence>
<organism evidence="2 3">
    <name type="scientific">Paratrimastix pyriformis</name>
    <dbReference type="NCBI Taxonomy" id="342808"/>
    <lineage>
        <taxon>Eukaryota</taxon>
        <taxon>Metamonada</taxon>
        <taxon>Preaxostyla</taxon>
        <taxon>Paratrimastigidae</taxon>
        <taxon>Paratrimastix</taxon>
    </lineage>
</organism>
<dbReference type="EMBL" id="JAPMOS010000109">
    <property type="protein sequence ID" value="KAJ4455399.1"/>
    <property type="molecule type" value="Genomic_DNA"/>
</dbReference>
<reference evidence="2" key="1">
    <citation type="journal article" date="2022" name="bioRxiv">
        <title>Genomics of Preaxostyla Flagellates Illuminates Evolutionary Transitions and the Path Towards Mitochondrial Loss.</title>
        <authorList>
            <person name="Novak L.V.F."/>
            <person name="Treitli S.C."/>
            <person name="Pyrih J."/>
            <person name="Halakuc P."/>
            <person name="Pipaliya S.V."/>
            <person name="Vacek V."/>
            <person name="Brzon O."/>
            <person name="Soukal P."/>
            <person name="Eme L."/>
            <person name="Dacks J.B."/>
            <person name="Karnkowska A."/>
            <person name="Elias M."/>
            <person name="Hampl V."/>
        </authorList>
    </citation>
    <scope>NUCLEOTIDE SEQUENCE</scope>
    <source>
        <strain evidence="2">RCP-MX</strain>
    </source>
</reference>